<dbReference type="AlphaFoldDB" id="A0A4Y1QZ13"/>
<feature type="compositionally biased region" description="Low complexity" evidence="1">
    <location>
        <begin position="1"/>
        <end position="38"/>
    </location>
</feature>
<proteinExistence type="predicted"/>
<sequence length="144" mass="15616">FLPPSSTIPIPDPSSFLLSPPLTTPPSSIATQTHHQSYPPTPPYPPSKSKAITASALEGADRLERGDRRSVGAEGREGQREPSRQTGSAAAEDPKLGLTKQIRSHEVAIAELNALSQSRAVYQKMGTCFSVQQSRKQQHLNKIY</sequence>
<feature type="compositionally biased region" description="Basic and acidic residues" evidence="1">
    <location>
        <begin position="59"/>
        <end position="83"/>
    </location>
</feature>
<dbReference type="EMBL" id="AP019298">
    <property type="protein sequence ID" value="BBG97096.1"/>
    <property type="molecule type" value="Genomic_DNA"/>
</dbReference>
<evidence type="ECO:0000256" key="1">
    <source>
        <dbReference type="SAM" id="MobiDB-lite"/>
    </source>
</evidence>
<organism evidence="2">
    <name type="scientific">Prunus dulcis</name>
    <name type="common">Almond</name>
    <name type="synonym">Amygdalus dulcis</name>
    <dbReference type="NCBI Taxonomy" id="3755"/>
    <lineage>
        <taxon>Eukaryota</taxon>
        <taxon>Viridiplantae</taxon>
        <taxon>Streptophyta</taxon>
        <taxon>Embryophyta</taxon>
        <taxon>Tracheophyta</taxon>
        <taxon>Spermatophyta</taxon>
        <taxon>Magnoliopsida</taxon>
        <taxon>eudicotyledons</taxon>
        <taxon>Gunneridae</taxon>
        <taxon>Pentapetalae</taxon>
        <taxon>rosids</taxon>
        <taxon>fabids</taxon>
        <taxon>Rosales</taxon>
        <taxon>Rosaceae</taxon>
        <taxon>Amygdaloideae</taxon>
        <taxon>Amygdaleae</taxon>
        <taxon>Prunus</taxon>
    </lineage>
</organism>
<reference evidence="2" key="1">
    <citation type="journal article" date="2019" name="Science">
        <title>Mutation of a bHLH transcription factor allowed almond domestication.</title>
        <authorList>
            <person name="Sanchez-Perez R."/>
            <person name="Pavan S."/>
            <person name="Mazzeo R."/>
            <person name="Moldovan C."/>
            <person name="Aiese Cigliano R."/>
            <person name="Del Cueto J."/>
            <person name="Ricciardi F."/>
            <person name="Lotti C."/>
            <person name="Ricciardi L."/>
            <person name="Dicenta F."/>
            <person name="Lopez-Marques R.L."/>
            <person name="Lindberg Moller B."/>
        </authorList>
    </citation>
    <scope>NUCLEOTIDE SEQUENCE</scope>
</reference>
<evidence type="ECO:0000313" key="2">
    <source>
        <dbReference type="EMBL" id="BBG97096.1"/>
    </source>
</evidence>
<feature type="region of interest" description="Disordered" evidence="1">
    <location>
        <begin position="1"/>
        <end position="98"/>
    </location>
</feature>
<accession>A0A4Y1QZ13</accession>
<protein>
    <submittedName>
        <fullName evidence="2">Uncharacterized protein</fullName>
    </submittedName>
</protein>
<name>A0A4Y1QZ13_PRUDU</name>
<feature type="non-terminal residue" evidence="2">
    <location>
        <position position="1"/>
    </location>
</feature>
<gene>
    <name evidence="2" type="ORF">Prudu_006111</name>
</gene>